<keyword evidence="3" id="KW-0238">DNA-binding</keyword>
<keyword evidence="2" id="KW-0229">DNA integration</keyword>
<dbReference type="Gene3D" id="1.10.443.10">
    <property type="entry name" value="Intergrase catalytic core"/>
    <property type="match status" value="1"/>
</dbReference>
<reference evidence="7" key="1">
    <citation type="submission" date="2015-07" db="EMBL/GenBank/DDBJ databases">
        <authorList>
            <person name="Rodrigo-Torres Lidia"/>
            <person name="Arahal R.David."/>
        </authorList>
    </citation>
    <scope>NUCLEOTIDE SEQUENCE [LARGE SCALE GENOMIC DNA]</scope>
    <source>
        <strain evidence="7">CECT 5112</strain>
    </source>
</reference>
<accession>A0A0M7A786</accession>
<dbReference type="Gene3D" id="1.10.150.130">
    <property type="match status" value="1"/>
</dbReference>
<dbReference type="Proteomes" id="UP000053235">
    <property type="component" value="Unassembled WGS sequence"/>
</dbReference>
<dbReference type="PROSITE" id="PS51898">
    <property type="entry name" value="TYR_RECOMBINASE"/>
    <property type="match status" value="1"/>
</dbReference>
<gene>
    <name evidence="6" type="primary">intS_1</name>
    <name evidence="6" type="ORF">LAX5112_02134</name>
</gene>
<name>A0A0M7A786_9HYPH</name>
<dbReference type="InterPro" id="IPR038488">
    <property type="entry name" value="Integrase_DNA-bd_sf"/>
</dbReference>
<evidence type="ECO:0000313" key="7">
    <source>
        <dbReference type="Proteomes" id="UP000053235"/>
    </source>
</evidence>
<dbReference type="EMBL" id="CXWD01000007">
    <property type="protein sequence ID" value="CTQ69494.1"/>
    <property type="molecule type" value="Genomic_DNA"/>
</dbReference>
<dbReference type="GO" id="GO:0015074">
    <property type="term" value="P:DNA integration"/>
    <property type="evidence" value="ECO:0007669"/>
    <property type="project" value="UniProtKB-KW"/>
</dbReference>
<dbReference type="GO" id="GO:0003677">
    <property type="term" value="F:DNA binding"/>
    <property type="evidence" value="ECO:0007669"/>
    <property type="project" value="UniProtKB-KW"/>
</dbReference>
<evidence type="ECO:0000256" key="2">
    <source>
        <dbReference type="ARBA" id="ARBA00022908"/>
    </source>
</evidence>
<comment type="similarity">
    <text evidence="1">Belongs to the 'phage' integrase family.</text>
</comment>
<dbReference type="InterPro" id="IPR010998">
    <property type="entry name" value="Integrase_recombinase_N"/>
</dbReference>
<evidence type="ECO:0000256" key="3">
    <source>
        <dbReference type="ARBA" id="ARBA00023125"/>
    </source>
</evidence>
<dbReference type="STRING" id="388408.LAX5112_02134"/>
<dbReference type="PANTHER" id="PTHR30629:SF2">
    <property type="entry name" value="PROPHAGE INTEGRASE INTS-RELATED"/>
    <property type="match status" value="1"/>
</dbReference>
<dbReference type="InterPro" id="IPR002104">
    <property type="entry name" value="Integrase_catalytic"/>
</dbReference>
<protein>
    <submittedName>
        <fullName evidence="6">Putative prophage CPS-53 integrase</fullName>
    </submittedName>
</protein>
<evidence type="ECO:0000313" key="6">
    <source>
        <dbReference type="EMBL" id="CTQ69494.1"/>
    </source>
</evidence>
<dbReference type="InterPro" id="IPR011010">
    <property type="entry name" value="DNA_brk_join_enz"/>
</dbReference>
<dbReference type="InterPro" id="IPR004107">
    <property type="entry name" value="Integrase_SAM-like_N"/>
</dbReference>
<dbReference type="Pfam" id="PF13356">
    <property type="entry name" value="Arm-DNA-bind_3"/>
    <property type="match status" value="1"/>
</dbReference>
<dbReference type="InterPro" id="IPR013762">
    <property type="entry name" value="Integrase-like_cat_sf"/>
</dbReference>
<dbReference type="AlphaFoldDB" id="A0A0M7A786"/>
<dbReference type="RefSeq" id="WP_082429018.1">
    <property type="nucleotide sequence ID" value="NZ_CXWD01000007.1"/>
</dbReference>
<dbReference type="PANTHER" id="PTHR30629">
    <property type="entry name" value="PROPHAGE INTEGRASE"/>
    <property type="match status" value="1"/>
</dbReference>
<evidence type="ECO:0000259" key="5">
    <source>
        <dbReference type="PROSITE" id="PS51898"/>
    </source>
</evidence>
<keyword evidence="4" id="KW-0233">DNA recombination</keyword>
<dbReference type="InterPro" id="IPR050808">
    <property type="entry name" value="Phage_Integrase"/>
</dbReference>
<dbReference type="CDD" id="cd00796">
    <property type="entry name" value="INT_Rci_Hp1_C"/>
    <property type="match status" value="1"/>
</dbReference>
<organism evidence="6 7">
    <name type="scientific">Roseibium alexandrii</name>
    <dbReference type="NCBI Taxonomy" id="388408"/>
    <lineage>
        <taxon>Bacteria</taxon>
        <taxon>Pseudomonadati</taxon>
        <taxon>Pseudomonadota</taxon>
        <taxon>Alphaproteobacteria</taxon>
        <taxon>Hyphomicrobiales</taxon>
        <taxon>Stappiaceae</taxon>
        <taxon>Roseibium</taxon>
    </lineage>
</organism>
<proteinExistence type="inferred from homology"/>
<evidence type="ECO:0000256" key="1">
    <source>
        <dbReference type="ARBA" id="ARBA00008857"/>
    </source>
</evidence>
<sequence>MPKLSKRRIDAAKPGGKKYFLWDGELKGFGVVILPSGKKNFIVQFRTLEGRSRRLTLGLYGALTPDEARKLAIKALSETKHGQDPMADRHKLRRAPTVNDMMNRYITEYVELHNRPTTLKHVKWMFEKVIGPKLGSLKVASIKRKDILQIHTGLAKTPTKANHMLGYLSKAFNLAEMWEWRAEQTNPVRGVKKFKENARDRYLTNEELTRLGVVLDEAETEGLPWIVKATGRNARHVAKSPELKRAPVNEMAVKALRLLLMTGARLNEIISLEWRHVDFHIGTIALPSRKGDGRRPHPVSSAVMDILADLSKNRRSHFVLPRDTDPDEHVSREVMESSWRRIRHFAEIPDVRIHDLRHTVGTYAAQAGGNAFLISHLLRHSNIQVTDRYVSQDFNPIRLLSEAIGQRILEGMGKYQATDADTVNAPAQLPAPAYEDNGNQD</sequence>
<dbReference type="Gene3D" id="3.30.160.390">
    <property type="entry name" value="Integrase, DNA-binding domain"/>
    <property type="match status" value="1"/>
</dbReference>
<feature type="domain" description="Tyr recombinase" evidence="5">
    <location>
        <begin position="198"/>
        <end position="404"/>
    </location>
</feature>
<dbReference type="OrthoDB" id="6388170at2"/>
<dbReference type="Pfam" id="PF14659">
    <property type="entry name" value="Phage_int_SAM_3"/>
    <property type="match status" value="1"/>
</dbReference>
<dbReference type="InterPro" id="IPR025166">
    <property type="entry name" value="Integrase_DNA_bind_dom"/>
</dbReference>
<evidence type="ECO:0000256" key="4">
    <source>
        <dbReference type="ARBA" id="ARBA00023172"/>
    </source>
</evidence>
<dbReference type="SUPFAM" id="SSF56349">
    <property type="entry name" value="DNA breaking-rejoining enzymes"/>
    <property type="match status" value="1"/>
</dbReference>
<dbReference type="GO" id="GO:0006310">
    <property type="term" value="P:DNA recombination"/>
    <property type="evidence" value="ECO:0007669"/>
    <property type="project" value="UniProtKB-KW"/>
</dbReference>
<dbReference type="Pfam" id="PF00589">
    <property type="entry name" value="Phage_integrase"/>
    <property type="match status" value="1"/>
</dbReference>
<keyword evidence="7" id="KW-1185">Reference proteome</keyword>